<dbReference type="EMBL" id="DS022308">
    <property type="protein sequence ID" value="OAJ42800.1"/>
    <property type="molecule type" value="Genomic_DNA"/>
</dbReference>
<dbReference type="InterPro" id="IPR014752">
    <property type="entry name" value="Arrestin-like_C"/>
</dbReference>
<feature type="domain" description="Arrestin C-terminal-like" evidence="2">
    <location>
        <begin position="288"/>
        <end position="485"/>
    </location>
</feature>
<reference evidence="3 4" key="1">
    <citation type="submission" date="2006-10" db="EMBL/GenBank/DDBJ databases">
        <title>The Genome Sequence of Batrachochytrium dendrobatidis JEL423.</title>
        <authorList>
            <consortium name="The Broad Institute Genome Sequencing Platform"/>
            <person name="Birren B."/>
            <person name="Lander E."/>
            <person name="Galagan J."/>
            <person name="Cuomo C."/>
            <person name="Devon K."/>
            <person name="Jaffe D."/>
            <person name="Butler J."/>
            <person name="Alvarez P."/>
            <person name="Gnerre S."/>
            <person name="Grabherr M."/>
            <person name="Kleber M."/>
            <person name="Mauceli E."/>
            <person name="Brockman W."/>
            <person name="Young S."/>
            <person name="LaButti K."/>
            <person name="Sykes S."/>
            <person name="DeCaprio D."/>
            <person name="Crawford M."/>
            <person name="Koehrsen M."/>
            <person name="Engels R."/>
            <person name="Montgomery P."/>
            <person name="Pearson M."/>
            <person name="Howarth C."/>
            <person name="Larson L."/>
            <person name="White J."/>
            <person name="O'Leary S."/>
            <person name="Kodira C."/>
            <person name="Zeng Q."/>
            <person name="Yandava C."/>
            <person name="Alvarado L."/>
            <person name="Longcore J."/>
            <person name="James T."/>
        </authorList>
    </citation>
    <scope>NUCLEOTIDE SEQUENCE [LARGE SCALE GENOMIC DNA]</scope>
    <source>
        <strain evidence="3 4">JEL423</strain>
    </source>
</reference>
<dbReference type="GO" id="GO:0070086">
    <property type="term" value="P:ubiquitin-dependent endocytosis"/>
    <property type="evidence" value="ECO:0007669"/>
    <property type="project" value="TreeGrafter"/>
</dbReference>
<evidence type="ECO:0000259" key="2">
    <source>
        <dbReference type="SMART" id="SM01017"/>
    </source>
</evidence>
<dbReference type="Gene3D" id="2.60.40.640">
    <property type="match status" value="2"/>
</dbReference>
<evidence type="ECO:0000256" key="1">
    <source>
        <dbReference type="SAM" id="MobiDB-lite"/>
    </source>
</evidence>
<dbReference type="VEuPathDB" id="FungiDB:BDEG_26211"/>
<dbReference type="AlphaFoldDB" id="A0A177WTR3"/>
<reference evidence="3 4" key="2">
    <citation type="submission" date="2016-05" db="EMBL/GenBank/DDBJ databases">
        <title>Lineage-specific infection strategies underlie the spectrum of fungal disease in amphibians.</title>
        <authorList>
            <person name="Cuomo C.A."/>
            <person name="Farrer R.A."/>
            <person name="James T."/>
            <person name="Longcore J."/>
            <person name="Birren B."/>
        </authorList>
    </citation>
    <scope>NUCLEOTIDE SEQUENCE [LARGE SCALE GENOMIC DNA]</scope>
    <source>
        <strain evidence="3 4">JEL423</strain>
    </source>
</reference>
<name>A0A177WTR3_BATDL</name>
<dbReference type="SUPFAM" id="SSF81296">
    <property type="entry name" value="E set domains"/>
    <property type="match status" value="1"/>
</dbReference>
<feature type="region of interest" description="Disordered" evidence="1">
    <location>
        <begin position="693"/>
        <end position="712"/>
    </location>
</feature>
<dbReference type="Pfam" id="PF02752">
    <property type="entry name" value="Arrestin_C"/>
    <property type="match status" value="1"/>
</dbReference>
<evidence type="ECO:0000313" key="3">
    <source>
        <dbReference type="EMBL" id="OAJ42800.1"/>
    </source>
</evidence>
<dbReference type="PANTHER" id="PTHR11188:SF17">
    <property type="entry name" value="FI21816P1"/>
    <property type="match status" value="1"/>
</dbReference>
<dbReference type="GO" id="GO:0005829">
    <property type="term" value="C:cytosol"/>
    <property type="evidence" value="ECO:0007669"/>
    <property type="project" value="TreeGrafter"/>
</dbReference>
<dbReference type="GO" id="GO:0005886">
    <property type="term" value="C:plasma membrane"/>
    <property type="evidence" value="ECO:0007669"/>
    <property type="project" value="TreeGrafter"/>
</dbReference>
<accession>A0A177WTR3</accession>
<feature type="region of interest" description="Disordered" evidence="1">
    <location>
        <begin position="506"/>
        <end position="529"/>
    </location>
</feature>
<dbReference type="OrthoDB" id="298939at2759"/>
<organism evidence="3 4">
    <name type="scientific">Batrachochytrium dendrobatidis (strain JEL423)</name>
    <dbReference type="NCBI Taxonomy" id="403673"/>
    <lineage>
        <taxon>Eukaryota</taxon>
        <taxon>Fungi</taxon>
        <taxon>Fungi incertae sedis</taxon>
        <taxon>Chytridiomycota</taxon>
        <taxon>Chytridiomycota incertae sedis</taxon>
        <taxon>Chytridiomycetes</taxon>
        <taxon>Rhizophydiales</taxon>
        <taxon>Rhizophydiales incertae sedis</taxon>
        <taxon>Batrachochytrium</taxon>
    </lineage>
</organism>
<evidence type="ECO:0000313" key="4">
    <source>
        <dbReference type="Proteomes" id="UP000077115"/>
    </source>
</evidence>
<dbReference type="PANTHER" id="PTHR11188">
    <property type="entry name" value="ARRESTIN DOMAIN CONTAINING PROTEIN"/>
    <property type="match status" value="1"/>
</dbReference>
<dbReference type="InterPro" id="IPR014756">
    <property type="entry name" value="Ig_E-set"/>
</dbReference>
<protein>
    <recommendedName>
        <fullName evidence="2">Arrestin C-terminal-like domain-containing protein</fullName>
    </recommendedName>
</protein>
<feature type="region of interest" description="Disordered" evidence="1">
    <location>
        <begin position="632"/>
        <end position="653"/>
    </location>
</feature>
<dbReference type="Proteomes" id="UP000077115">
    <property type="component" value="Unassembled WGS sequence"/>
</dbReference>
<dbReference type="SMART" id="SM01017">
    <property type="entry name" value="Arrestin_C"/>
    <property type="match status" value="1"/>
</dbReference>
<dbReference type="InterPro" id="IPR050357">
    <property type="entry name" value="Arrestin_domain-protein"/>
</dbReference>
<gene>
    <name evidence="3" type="ORF">BDEG_26211</name>
</gene>
<feature type="compositionally biased region" description="Basic and acidic residues" evidence="1">
    <location>
        <begin position="514"/>
        <end position="529"/>
    </location>
</feature>
<sequence>MSDWHSNPLPGARQSRTYADTSDSIDEDCDTTTSSPHRISSQLQQDGKASLTPRQLSEFVISNPVSKIPPFEYYPRQVRSSLKHISTNVSLSKTLFTTGEAVTGKIEVSCTKENEHTKIGKIHVYLIGIEETFPQKTNKPNQRLFLSKRLLLQDVTRAPTDAVYASSPDENGMWRAKKGTTVLNFSIEIQSDTTSNPWIYTEQNAGVILPSSYWNKRLGGIRYIVAGVVYPKVESKDCFPIASYRDVNVVESAHFQLQTQFSSMLPPTSPLFKEISSEVKPNLLNIGKKGNVKLAASIRVPQADNSIDTGTWLSGGIGFVGIDIQNGSAKPVTKLSVSLIRRVKTFSYVAAPSNNHDPNRHIDDDRGSITMLSFVRTVVSRRKLETASIPLNSGIATLSSKFQGGGFVDDNVKNAQNTKGFEIWSGVKPGASTSFVLDINVPTISRSISNGRLIDVSFFVQVKVTLKGQSKIRLDFPITILHPASFYTKMPAVELNIADIVSNDESAQQALKPEQNHSKSIEMSKAEDTRNCDLNQFDDRQDTFVTSSRQSISDGSIPSAPPIAVAADEKPCLPNSPTHGSIYSMLDRVDHPRSRDDMLKTKSYTTSKAATFGYSSNTQSPVSLKYPSYTPTASKSGTISSQRGSKFSPTSLSRMNDFDGLGLNSVPLPPSNPPMLSIIKQQRIGANQTAALVKGPSEPAPTRRLPPPPPPTVRIPVNNDLNNVHSLEGVPRLDLVQEIDKLFACVAVE</sequence>
<feature type="region of interest" description="Disordered" evidence="1">
    <location>
        <begin position="1"/>
        <end position="48"/>
    </location>
</feature>
<dbReference type="InterPro" id="IPR011022">
    <property type="entry name" value="Arrestin_C-like"/>
</dbReference>
<dbReference type="GO" id="GO:0031625">
    <property type="term" value="F:ubiquitin protein ligase binding"/>
    <property type="evidence" value="ECO:0007669"/>
    <property type="project" value="TreeGrafter"/>
</dbReference>
<feature type="compositionally biased region" description="Polar residues" evidence="1">
    <location>
        <begin position="31"/>
        <end position="48"/>
    </location>
</feature>
<dbReference type="GO" id="GO:0030674">
    <property type="term" value="F:protein-macromolecule adaptor activity"/>
    <property type="evidence" value="ECO:0007669"/>
    <property type="project" value="TreeGrafter"/>
</dbReference>
<proteinExistence type="predicted"/>